<dbReference type="Gene3D" id="3.30.70.60">
    <property type="match status" value="1"/>
</dbReference>
<dbReference type="GO" id="GO:0019843">
    <property type="term" value="F:rRNA binding"/>
    <property type="evidence" value="ECO:0007669"/>
    <property type="project" value="UniProtKB-UniRule"/>
</dbReference>
<protein>
    <recommendedName>
        <fullName evidence="5 6">Small ribosomal subunit protein bS6</fullName>
    </recommendedName>
</protein>
<keyword evidence="6" id="KW-0694">RNA-binding</keyword>
<comment type="function">
    <text evidence="4 6">Binds together with bS18 to 16S ribosomal RNA.</text>
</comment>
<evidence type="ECO:0000256" key="6">
    <source>
        <dbReference type="HAMAP-Rule" id="MF_00360"/>
    </source>
</evidence>
<dbReference type="InterPro" id="IPR000529">
    <property type="entry name" value="Ribosomal_bS6"/>
</dbReference>
<keyword evidence="2 6" id="KW-0689">Ribosomal protein</keyword>
<evidence type="ECO:0000256" key="4">
    <source>
        <dbReference type="ARBA" id="ARBA00035104"/>
    </source>
</evidence>
<dbReference type="HAMAP" id="MF_00360">
    <property type="entry name" value="Ribosomal_bS6"/>
    <property type="match status" value="1"/>
</dbReference>
<evidence type="ECO:0000256" key="3">
    <source>
        <dbReference type="ARBA" id="ARBA00023274"/>
    </source>
</evidence>
<dbReference type="InterPro" id="IPR014717">
    <property type="entry name" value="Transl_elong_EF1B/ribsomal_bS6"/>
</dbReference>
<dbReference type="RefSeq" id="WP_183043045.1">
    <property type="nucleotide sequence ID" value="NZ_CACTJB010000003.1"/>
</dbReference>
<comment type="caution">
    <text evidence="7">The sequence shown here is derived from an EMBL/GenBank/DDBJ whole genome shotgun (WGS) entry which is preliminary data.</text>
</comment>
<evidence type="ECO:0000313" key="7">
    <source>
        <dbReference type="EMBL" id="CAA3710138.1"/>
    </source>
</evidence>
<dbReference type="GO" id="GO:1990904">
    <property type="term" value="C:ribonucleoprotein complex"/>
    <property type="evidence" value="ECO:0007669"/>
    <property type="project" value="UniProtKB-KW"/>
</dbReference>
<dbReference type="GO" id="GO:0005840">
    <property type="term" value="C:ribosome"/>
    <property type="evidence" value="ECO:0007669"/>
    <property type="project" value="UniProtKB-KW"/>
</dbReference>
<evidence type="ECO:0000256" key="2">
    <source>
        <dbReference type="ARBA" id="ARBA00022980"/>
    </source>
</evidence>
<evidence type="ECO:0000256" key="1">
    <source>
        <dbReference type="ARBA" id="ARBA00009512"/>
    </source>
</evidence>
<organism evidence="7 8">
    <name type="scientific">Candidatus Portiera aleyrodidarum</name>
    <name type="common">primary endosymbiont of Bemisia tabaci</name>
    <dbReference type="NCBI Taxonomy" id="91844"/>
    <lineage>
        <taxon>Bacteria</taxon>
        <taxon>Pseudomonadati</taxon>
        <taxon>Pseudomonadota</taxon>
        <taxon>Gammaproteobacteria</taxon>
        <taxon>Candidatus Johnevansiales</taxon>
        <taxon>Candidatus Johnevansiaceae</taxon>
        <taxon>Candidatus Portiera</taxon>
    </lineage>
</organism>
<evidence type="ECO:0000313" key="8">
    <source>
        <dbReference type="Proteomes" id="UP000560980"/>
    </source>
</evidence>
<dbReference type="InterPro" id="IPR020814">
    <property type="entry name" value="Ribosomal_S6_plastid/chlpt"/>
</dbReference>
<comment type="similarity">
    <text evidence="1 6">Belongs to the bacterial ribosomal protein bS6 family.</text>
</comment>
<dbReference type="SUPFAM" id="SSF54995">
    <property type="entry name" value="Ribosomal protein S6"/>
    <property type="match status" value="1"/>
</dbReference>
<dbReference type="EMBL" id="CACTJB010000003">
    <property type="protein sequence ID" value="CAA3710138.1"/>
    <property type="molecule type" value="Genomic_DNA"/>
</dbReference>
<dbReference type="InterPro" id="IPR035980">
    <property type="entry name" value="Ribosomal_bS6_sf"/>
</dbReference>
<evidence type="ECO:0000256" key="5">
    <source>
        <dbReference type="ARBA" id="ARBA00035294"/>
    </source>
</evidence>
<sequence length="98" mass="11570">MIYEIVILFYINKSTLLSGIIKKLIKIIIENNGLIKNFEDLGNLNLYYLIKNQKQANIILINIQCEQYVIKKIEKKIKYNNVIIRYIIVKKNLNISIV</sequence>
<dbReference type="Proteomes" id="UP000560980">
    <property type="component" value="Unassembled WGS sequence"/>
</dbReference>
<reference evidence="7 8" key="1">
    <citation type="submission" date="2019-12" db="EMBL/GenBank/DDBJ databases">
        <authorList>
            <person name="Santos-Garcia D."/>
            <person name="Santos-Garcia D."/>
            <person name="Santos-Garcia D."/>
        </authorList>
    </citation>
    <scope>NUCLEOTIDE SEQUENCE [LARGE SCALE GENOMIC DNA]</scope>
    <source>
        <strain evidence="7">SiSi</strain>
    </source>
</reference>
<accession>A0A6S6RTT8</accession>
<dbReference type="Pfam" id="PF01250">
    <property type="entry name" value="Ribosomal_S6"/>
    <property type="match status" value="1"/>
</dbReference>
<name>A0A6S6RTT8_9GAMM</name>
<dbReference type="AlphaFoldDB" id="A0A6S6RTT8"/>
<keyword evidence="3 6" id="KW-0687">Ribonucleoprotein</keyword>
<keyword evidence="6" id="KW-0699">rRNA-binding</keyword>
<proteinExistence type="inferred from homology"/>
<dbReference type="GO" id="GO:0003735">
    <property type="term" value="F:structural constituent of ribosome"/>
    <property type="evidence" value="ECO:0007669"/>
    <property type="project" value="InterPro"/>
</dbReference>
<gene>
    <name evidence="6 7" type="primary">rpsF</name>
    <name evidence="7" type="ORF">SISI_0276</name>
</gene>
<dbReference type="GO" id="GO:0006412">
    <property type="term" value="P:translation"/>
    <property type="evidence" value="ECO:0007669"/>
    <property type="project" value="UniProtKB-UniRule"/>
</dbReference>
<dbReference type="NCBIfam" id="TIGR00166">
    <property type="entry name" value="S6"/>
    <property type="match status" value="1"/>
</dbReference>